<proteinExistence type="predicted"/>
<name>A0ABP5GDF3_9MICC</name>
<gene>
    <name evidence="3" type="ORF">GCM10009720_26670</name>
</gene>
<dbReference type="PANTHER" id="PTHR43048:SF6">
    <property type="entry name" value="BLR8189 PROTEIN"/>
    <property type="match status" value="1"/>
</dbReference>
<keyword evidence="1" id="KW-0479">Metal-binding</keyword>
<sequence length="186" mass="20756">MNMSNDANQAATPNGIPGLRGSDHIGFTVPDIEVAHDFLTRILGATFVYKLGPYPKGPAIAEKLEISPETTMQEIRFYRLHTGVNLEVFQYDAPDQRMTVPQNSDVGGHHMALYVDNLNAAIEFLRSQDIEVLGQPTQSSGPSKGQEWAYFKSPWGMYFELVSFPNGKAYEKHADTILWDPRNPNA</sequence>
<dbReference type="InterPro" id="IPR051785">
    <property type="entry name" value="MMCE/EMCE_epimerase"/>
</dbReference>
<dbReference type="Proteomes" id="UP001501461">
    <property type="component" value="Unassembled WGS sequence"/>
</dbReference>
<dbReference type="SUPFAM" id="SSF54593">
    <property type="entry name" value="Glyoxalase/Bleomycin resistance protein/Dihydroxybiphenyl dioxygenase"/>
    <property type="match status" value="1"/>
</dbReference>
<organism evidence="3 4">
    <name type="scientific">Yaniella flava</name>
    <dbReference type="NCBI Taxonomy" id="287930"/>
    <lineage>
        <taxon>Bacteria</taxon>
        <taxon>Bacillati</taxon>
        <taxon>Actinomycetota</taxon>
        <taxon>Actinomycetes</taxon>
        <taxon>Micrococcales</taxon>
        <taxon>Micrococcaceae</taxon>
        <taxon>Yaniella</taxon>
    </lineage>
</organism>
<protein>
    <submittedName>
        <fullName evidence="3">VOC family protein</fullName>
    </submittedName>
</protein>
<evidence type="ECO:0000313" key="3">
    <source>
        <dbReference type="EMBL" id="GAA2044421.1"/>
    </source>
</evidence>
<dbReference type="InterPro" id="IPR037523">
    <property type="entry name" value="VOC_core"/>
</dbReference>
<dbReference type="Pfam" id="PF13669">
    <property type="entry name" value="Glyoxalase_4"/>
    <property type="match status" value="1"/>
</dbReference>
<keyword evidence="4" id="KW-1185">Reference proteome</keyword>
<dbReference type="Gene3D" id="3.10.180.10">
    <property type="entry name" value="2,3-Dihydroxybiphenyl 1,2-Dioxygenase, domain 1"/>
    <property type="match status" value="1"/>
</dbReference>
<evidence type="ECO:0000313" key="4">
    <source>
        <dbReference type="Proteomes" id="UP001501461"/>
    </source>
</evidence>
<evidence type="ECO:0000259" key="2">
    <source>
        <dbReference type="PROSITE" id="PS51819"/>
    </source>
</evidence>
<feature type="domain" description="VOC" evidence="2">
    <location>
        <begin position="21"/>
        <end position="164"/>
    </location>
</feature>
<accession>A0ABP5GDF3</accession>
<reference evidence="4" key="1">
    <citation type="journal article" date="2019" name="Int. J. Syst. Evol. Microbiol.">
        <title>The Global Catalogue of Microorganisms (GCM) 10K type strain sequencing project: providing services to taxonomists for standard genome sequencing and annotation.</title>
        <authorList>
            <consortium name="The Broad Institute Genomics Platform"/>
            <consortium name="The Broad Institute Genome Sequencing Center for Infectious Disease"/>
            <person name="Wu L."/>
            <person name="Ma J."/>
        </authorList>
    </citation>
    <scope>NUCLEOTIDE SEQUENCE [LARGE SCALE GENOMIC DNA]</scope>
    <source>
        <strain evidence="4">JCM 13595</strain>
    </source>
</reference>
<comment type="caution">
    <text evidence="3">The sequence shown here is derived from an EMBL/GenBank/DDBJ whole genome shotgun (WGS) entry which is preliminary data.</text>
</comment>
<dbReference type="PROSITE" id="PS51819">
    <property type="entry name" value="VOC"/>
    <property type="match status" value="1"/>
</dbReference>
<dbReference type="EMBL" id="BAAAMN010000053">
    <property type="protein sequence ID" value="GAA2044421.1"/>
    <property type="molecule type" value="Genomic_DNA"/>
</dbReference>
<evidence type="ECO:0000256" key="1">
    <source>
        <dbReference type="ARBA" id="ARBA00022723"/>
    </source>
</evidence>
<dbReference type="InterPro" id="IPR029068">
    <property type="entry name" value="Glyas_Bleomycin-R_OHBP_Dase"/>
</dbReference>
<dbReference type="PANTHER" id="PTHR43048">
    <property type="entry name" value="METHYLMALONYL-COA EPIMERASE"/>
    <property type="match status" value="1"/>
</dbReference>